<evidence type="ECO:0000256" key="3">
    <source>
        <dbReference type="ARBA" id="ARBA00022448"/>
    </source>
</evidence>
<keyword evidence="4" id="KW-1003">Cell membrane</keyword>
<evidence type="ECO:0000256" key="5">
    <source>
        <dbReference type="ARBA" id="ARBA00022692"/>
    </source>
</evidence>
<dbReference type="Proteomes" id="UP000487268">
    <property type="component" value="Unassembled WGS sequence"/>
</dbReference>
<accession>A0A7K0C768</accession>
<feature type="transmembrane region" description="Helical" evidence="8">
    <location>
        <begin position="36"/>
        <end position="58"/>
    </location>
</feature>
<feature type="transmembrane region" description="Helical" evidence="8">
    <location>
        <begin position="284"/>
        <end position="304"/>
    </location>
</feature>
<comment type="subcellular location">
    <subcellularLocation>
        <location evidence="1">Cell membrane</location>
        <topology evidence="1">Multi-pass membrane protein</topology>
    </subcellularLocation>
</comment>
<keyword evidence="5 8" id="KW-0812">Transmembrane</keyword>
<organism evidence="9 10">
    <name type="scientific">Actinomadura macrotermitis</name>
    <dbReference type="NCBI Taxonomy" id="2585200"/>
    <lineage>
        <taxon>Bacteria</taxon>
        <taxon>Bacillati</taxon>
        <taxon>Actinomycetota</taxon>
        <taxon>Actinomycetes</taxon>
        <taxon>Streptosporangiales</taxon>
        <taxon>Thermomonosporaceae</taxon>
        <taxon>Actinomadura</taxon>
    </lineage>
</organism>
<dbReference type="AlphaFoldDB" id="A0A7K0C768"/>
<feature type="transmembrane region" description="Helical" evidence="8">
    <location>
        <begin position="147"/>
        <end position="167"/>
    </location>
</feature>
<feature type="transmembrane region" description="Helical" evidence="8">
    <location>
        <begin position="179"/>
        <end position="202"/>
    </location>
</feature>
<gene>
    <name evidence="9" type="ORF">ACRB68_74380</name>
</gene>
<feature type="transmembrane region" description="Helical" evidence="8">
    <location>
        <begin position="249"/>
        <end position="272"/>
    </location>
</feature>
<dbReference type="OrthoDB" id="958273at2"/>
<evidence type="ECO:0000313" key="9">
    <source>
        <dbReference type="EMBL" id="MQY09319.1"/>
    </source>
</evidence>
<dbReference type="GO" id="GO:0005886">
    <property type="term" value="C:plasma membrane"/>
    <property type="evidence" value="ECO:0007669"/>
    <property type="project" value="UniProtKB-SubCell"/>
</dbReference>
<keyword evidence="6 8" id="KW-1133">Transmembrane helix</keyword>
<keyword evidence="7 8" id="KW-0472">Membrane</keyword>
<evidence type="ECO:0000256" key="6">
    <source>
        <dbReference type="ARBA" id="ARBA00022989"/>
    </source>
</evidence>
<dbReference type="InterPro" id="IPR051629">
    <property type="entry name" value="Sulfite_efflux_TDT"/>
</dbReference>
<evidence type="ECO:0000313" key="10">
    <source>
        <dbReference type="Proteomes" id="UP000487268"/>
    </source>
</evidence>
<evidence type="ECO:0000256" key="8">
    <source>
        <dbReference type="SAM" id="Phobius"/>
    </source>
</evidence>
<feature type="transmembrane region" description="Helical" evidence="8">
    <location>
        <begin position="310"/>
        <end position="333"/>
    </location>
</feature>
<dbReference type="InterPro" id="IPR038665">
    <property type="entry name" value="Voltage-dep_anion_channel_sf"/>
</dbReference>
<feature type="transmembrane region" description="Helical" evidence="8">
    <location>
        <begin position="78"/>
        <end position="98"/>
    </location>
</feature>
<dbReference type="CDD" id="cd09320">
    <property type="entry name" value="TDT_like_2"/>
    <property type="match status" value="1"/>
</dbReference>
<evidence type="ECO:0000256" key="7">
    <source>
        <dbReference type="ARBA" id="ARBA00023136"/>
    </source>
</evidence>
<evidence type="ECO:0000256" key="4">
    <source>
        <dbReference type="ARBA" id="ARBA00022475"/>
    </source>
</evidence>
<dbReference type="EMBL" id="WEGH01000006">
    <property type="protein sequence ID" value="MQY09319.1"/>
    <property type="molecule type" value="Genomic_DNA"/>
</dbReference>
<dbReference type="Pfam" id="PF03595">
    <property type="entry name" value="SLAC1"/>
    <property type="match status" value="1"/>
</dbReference>
<sequence>MLIRTFGPNWYASVMGTAIMANAANALPVDVPGRRAFAVVFWALSVAALLAVAAARAVHLTRHRDVAAEQLWRNPATAVFYGCPPMALLAVGYGTLLLGPDVLGARAAVVAAAALWTAGTLYALAVAAGLPYLMLTGHEIRPGSADPTWLLPLVAPMVAAATGPALVPYLPAGQARTTMLFGCQAMFGASLLATLVLLPVVWSRLLHHELAPVTLTPALFLVLGPLGQSVTAAVQFAGVAGPYAPALRVFAVLYGVPVMGFALLWLVTAAAVNVRALRRGMPFAMTWWAWTFPVGTCVTGAAGLARLTGLTVFTVVAAVLYLLLAAAWTVAAARTVRLIARRPADAGGKGMVASRSRAGNMLADVPR</sequence>
<dbReference type="InterPro" id="IPR004695">
    <property type="entry name" value="SLAC1/Mae1/Ssu1/TehA"/>
</dbReference>
<evidence type="ECO:0000256" key="2">
    <source>
        <dbReference type="ARBA" id="ARBA00008566"/>
    </source>
</evidence>
<feature type="transmembrane region" description="Helical" evidence="8">
    <location>
        <begin position="214"/>
        <end position="237"/>
    </location>
</feature>
<dbReference type="Gene3D" id="1.50.10.150">
    <property type="entry name" value="Voltage-dependent anion channel"/>
    <property type="match status" value="1"/>
</dbReference>
<dbReference type="RefSeq" id="WP_153541167.1">
    <property type="nucleotide sequence ID" value="NZ_WEGH01000006.1"/>
</dbReference>
<protein>
    <recommendedName>
        <fullName evidence="11">C4-dicarboxylate ABC transporter</fullName>
    </recommendedName>
</protein>
<reference evidence="9 10" key="1">
    <citation type="submission" date="2019-10" db="EMBL/GenBank/DDBJ databases">
        <title>Actinomadura rubteroloni sp. nov. and Actinomadura macrotermitis sp. nov., isolated from the gut of fungus growing-termite Macrotermes natalensis.</title>
        <authorList>
            <person name="Benndorf R."/>
            <person name="Martin K."/>
            <person name="Kuefner M."/>
            <person name="De Beer W."/>
            <person name="Kaster A.-K."/>
            <person name="Vollmers J."/>
            <person name="Poulsen M."/>
            <person name="Beemelmanns C."/>
        </authorList>
    </citation>
    <scope>NUCLEOTIDE SEQUENCE [LARGE SCALE GENOMIC DNA]</scope>
    <source>
        <strain evidence="9 10">RB68</strain>
    </source>
</reference>
<evidence type="ECO:0008006" key="11">
    <source>
        <dbReference type="Google" id="ProtNLM"/>
    </source>
</evidence>
<keyword evidence="3" id="KW-0813">Transport</keyword>
<evidence type="ECO:0000256" key="1">
    <source>
        <dbReference type="ARBA" id="ARBA00004651"/>
    </source>
</evidence>
<comment type="similarity">
    <text evidence="2">Belongs to the tellurite-resistance/dicarboxylate transporter (TDT) family.</text>
</comment>
<dbReference type="PANTHER" id="PTHR31686:SF1">
    <property type="entry name" value="SULFITE EFFLUX PUMP SSU1"/>
    <property type="match status" value="1"/>
</dbReference>
<dbReference type="GO" id="GO:0055085">
    <property type="term" value="P:transmembrane transport"/>
    <property type="evidence" value="ECO:0007669"/>
    <property type="project" value="InterPro"/>
</dbReference>
<name>A0A7K0C768_9ACTN</name>
<comment type="caution">
    <text evidence="9">The sequence shown here is derived from an EMBL/GenBank/DDBJ whole genome shotgun (WGS) entry which is preliminary data.</text>
</comment>
<dbReference type="PANTHER" id="PTHR31686">
    <property type="match status" value="1"/>
</dbReference>
<feature type="transmembrane region" description="Helical" evidence="8">
    <location>
        <begin position="110"/>
        <end position="135"/>
    </location>
</feature>
<keyword evidence="10" id="KW-1185">Reference proteome</keyword>
<proteinExistence type="inferred from homology"/>